<keyword evidence="2" id="KW-0812">Transmembrane</keyword>
<keyword evidence="2" id="KW-0472">Membrane</keyword>
<evidence type="ECO:0000313" key="4">
    <source>
        <dbReference type="EMBL" id="ODV65029.1"/>
    </source>
</evidence>
<dbReference type="CDD" id="cd07992">
    <property type="entry name" value="LPLAT_AAK14816-like"/>
    <property type="match status" value="1"/>
</dbReference>
<dbReference type="PANTHER" id="PTHR31605:SF2">
    <property type="entry name" value="GLYCEROL-3-PHOSPHATE O-ACYLTRANSFERASE 2"/>
    <property type="match status" value="1"/>
</dbReference>
<dbReference type="GO" id="GO:0008654">
    <property type="term" value="P:phospholipid biosynthetic process"/>
    <property type="evidence" value="ECO:0007669"/>
    <property type="project" value="EnsemblFungi"/>
</dbReference>
<dbReference type="GO" id="GO:0090207">
    <property type="term" value="P:regulation of triglyceride metabolic process"/>
    <property type="evidence" value="ECO:0007669"/>
    <property type="project" value="EnsemblFungi"/>
</dbReference>
<dbReference type="SUPFAM" id="SSF69593">
    <property type="entry name" value="Glycerol-3-phosphate (1)-acyltransferase"/>
    <property type="match status" value="2"/>
</dbReference>
<sequence length="699" mass="80410">MPPQLTQIHKSSFLGEILRIIAYDLVLWFFNLVLHTFFRDIKSRGTFNIPKQGPIVFVIAPHHNQFVDPLVVMSIVREYSNRRISFLVAAKSYRRKFIGTMSKWCSAIPVERAQDLLKPVPGKIFIKNLYPKDENDDCNLIVEGKDTFFTKNCMEKGLIGLPDSLGNAQVEKVFSDTKLKLRKPFDIKLKDSKVIELLTNGTEFRLAPHIDNNVVFQNVFDHLNAGKVLGMFPEGGSHDRPDLLPLKPGVAIMALGAAAKSSDPNQMINVIPVGMNYFHPHKFRSRVVIEFGKAIKVSKEDGLKYQEDSRTQVGRLLDLITLRLREVTVLCDDYDTLMALQAARRLYTLSKRELIPLPLVVEMNRRLIKGYQKYSKNPDVIEMKKLVSEYNKNLMRLGLHDHQVEKITSSDRFENFIIFSNRLFKVVLFFILSLPGALMFLPVFIISRKISKQKAKEALEGSVVKIKAKDVLGSWKIMVALGIAPMLYIFWSICGVLIIKHNFNTNINGWLLFIIFYCWSVLTTYASLRIGEIGVDYYKSLKPLVYSLLSHHLDVKQIEDLKKNRQILSNKVTKFCNKYGPGIFEDFDNFYKRYNNIEDADFKIEESSEDEIPSTRPKFDKNLSKTESFNLNNLSDIPIFSNANFLDPFTNHEEEDDEEGEEEQSHEHESESESEIEDIDKPNENASIKLRNAMMKRRS</sequence>
<feature type="domain" description="Phospholipid/glycerol acyltransferase" evidence="3">
    <location>
        <begin position="56"/>
        <end position="278"/>
    </location>
</feature>
<keyword evidence="2" id="KW-1133">Transmembrane helix</keyword>
<evidence type="ECO:0000259" key="3">
    <source>
        <dbReference type="SMART" id="SM00563"/>
    </source>
</evidence>
<dbReference type="GeneID" id="30993605"/>
<dbReference type="OrthoDB" id="2427554at2759"/>
<dbReference type="EMBL" id="KV454545">
    <property type="protein sequence ID" value="ODV65029.1"/>
    <property type="molecule type" value="Genomic_DNA"/>
</dbReference>
<dbReference type="GO" id="GO:0016287">
    <property type="term" value="F:glycerone-phosphate O-acyltransferase activity"/>
    <property type="evidence" value="ECO:0007669"/>
    <property type="project" value="EnsemblFungi"/>
</dbReference>
<evidence type="ECO:0000256" key="2">
    <source>
        <dbReference type="SAM" id="Phobius"/>
    </source>
</evidence>
<keyword evidence="5" id="KW-1185">Reference proteome</keyword>
<accession>A0A1E4RCN6</accession>
<feature type="region of interest" description="Disordered" evidence="1">
    <location>
        <begin position="647"/>
        <end position="699"/>
    </location>
</feature>
<feature type="compositionally biased region" description="Acidic residues" evidence="1">
    <location>
        <begin position="653"/>
        <end position="662"/>
    </location>
</feature>
<feature type="transmembrane region" description="Helical" evidence="2">
    <location>
        <begin position="423"/>
        <end position="446"/>
    </location>
</feature>
<protein>
    <recommendedName>
        <fullName evidence="3">Phospholipid/glycerol acyltransferase domain-containing protein</fullName>
    </recommendedName>
</protein>
<dbReference type="Proteomes" id="UP000095085">
    <property type="component" value="Unassembled WGS sequence"/>
</dbReference>
<dbReference type="SMART" id="SM00563">
    <property type="entry name" value="PlsC"/>
    <property type="match status" value="1"/>
</dbReference>
<dbReference type="GO" id="GO:0004366">
    <property type="term" value="F:glycerol-3-phosphate O-acyltransferase activity"/>
    <property type="evidence" value="ECO:0007669"/>
    <property type="project" value="EnsemblFungi"/>
</dbReference>
<dbReference type="PANTHER" id="PTHR31605">
    <property type="entry name" value="GLYCEROL-3-PHOSPHATE O-ACYLTRANSFERASE 1"/>
    <property type="match status" value="1"/>
</dbReference>
<evidence type="ECO:0000313" key="5">
    <source>
        <dbReference type="Proteomes" id="UP000095085"/>
    </source>
</evidence>
<organism evidence="4 5">
    <name type="scientific">Hyphopichia burtonii NRRL Y-1933</name>
    <dbReference type="NCBI Taxonomy" id="984485"/>
    <lineage>
        <taxon>Eukaryota</taxon>
        <taxon>Fungi</taxon>
        <taxon>Dikarya</taxon>
        <taxon>Ascomycota</taxon>
        <taxon>Saccharomycotina</taxon>
        <taxon>Pichiomycetes</taxon>
        <taxon>Debaryomycetaceae</taxon>
        <taxon>Hyphopichia</taxon>
    </lineage>
</organism>
<dbReference type="AlphaFoldDB" id="A0A1E4RCN6"/>
<dbReference type="InterPro" id="IPR052744">
    <property type="entry name" value="GPAT/DAPAT"/>
</dbReference>
<dbReference type="InterPro" id="IPR002123">
    <property type="entry name" value="Plipid/glycerol_acylTrfase"/>
</dbReference>
<dbReference type="STRING" id="984485.A0A1E4RCN6"/>
<dbReference type="GO" id="GO:0005811">
    <property type="term" value="C:lipid droplet"/>
    <property type="evidence" value="ECO:0007669"/>
    <property type="project" value="EnsemblFungi"/>
</dbReference>
<reference evidence="5" key="1">
    <citation type="submission" date="2016-05" db="EMBL/GenBank/DDBJ databases">
        <title>Comparative genomics of biotechnologically important yeasts.</title>
        <authorList>
            <consortium name="DOE Joint Genome Institute"/>
            <person name="Riley R."/>
            <person name="Haridas S."/>
            <person name="Wolfe K.H."/>
            <person name="Lopes M.R."/>
            <person name="Hittinger C.T."/>
            <person name="Goker M."/>
            <person name="Salamov A."/>
            <person name="Wisecaver J."/>
            <person name="Long T.M."/>
            <person name="Aerts A.L."/>
            <person name="Barry K."/>
            <person name="Choi C."/>
            <person name="Clum A."/>
            <person name="Coughlan A.Y."/>
            <person name="Deshpande S."/>
            <person name="Douglass A.P."/>
            <person name="Hanson S.J."/>
            <person name="Klenk H.-P."/>
            <person name="Labutti K."/>
            <person name="Lapidus A."/>
            <person name="Lindquist E."/>
            <person name="Lipzen A."/>
            <person name="Meier-Kolthoff J.P."/>
            <person name="Ohm R.A."/>
            <person name="Otillar R.P."/>
            <person name="Pangilinan J."/>
            <person name="Peng Y."/>
            <person name="Rokas A."/>
            <person name="Rosa C.A."/>
            <person name="Scheuner C."/>
            <person name="Sibirny A.A."/>
            <person name="Slot J.C."/>
            <person name="Stielow J.B."/>
            <person name="Sun H."/>
            <person name="Kurtzman C.P."/>
            <person name="Blackwell M."/>
            <person name="Grigoriev I.V."/>
            <person name="Jeffries T.W."/>
        </authorList>
    </citation>
    <scope>NUCLEOTIDE SEQUENCE [LARGE SCALE GENOMIC DNA]</scope>
    <source>
        <strain evidence="5">NRRL Y-1933</strain>
    </source>
</reference>
<dbReference type="Pfam" id="PF01553">
    <property type="entry name" value="Acyltransferase"/>
    <property type="match status" value="1"/>
</dbReference>
<evidence type="ECO:0000256" key="1">
    <source>
        <dbReference type="SAM" id="MobiDB-lite"/>
    </source>
</evidence>
<proteinExistence type="predicted"/>
<dbReference type="RefSeq" id="XP_020074096.1">
    <property type="nucleotide sequence ID" value="XM_020219055.1"/>
</dbReference>
<name>A0A1E4RCN6_9ASCO</name>
<feature type="transmembrane region" description="Helical" evidence="2">
    <location>
        <begin position="510"/>
        <end position="528"/>
    </location>
</feature>
<dbReference type="GO" id="GO:0005783">
    <property type="term" value="C:endoplasmic reticulum"/>
    <property type="evidence" value="ECO:0007669"/>
    <property type="project" value="EnsemblFungi"/>
</dbReference>
<gene>
    <name evidence="4" type="ORF">HYPBUDRAFT_114611</name>
</gene>
<feature type="transmembrane region" description="Helical" evidence="2">
    <location>
        <begin position="477"/>
        <end position="498"/>
    </location>
</feature>